<proteinExistence type="predicted"/>
<dbReference type="EMBL" id="GBYB01001527">
    <property type="protein sequence ID" value="JAG71294.1"/>
    <property type="molecule type" value="Transcribed_RNA"/>
</dbReference>
<organism evidence="2">
    <name type="scientific">Fopius arisanus</name>
    <dbReference type="NCBI Taxonomy" id="64838"/>
    <lineage>
        <taxon>Eukaryota</taxon>
        <taxon>Metazoa</taxon>
        <taxon>Ecdysozoa</taxon>
        <taxon>Arthropoda</taxon>
        <taxon>Hexapoda</taxon>
        <taxon>Insecta</taxon>
        <taxon>Pterygota</taxon>
        <taxon>Neoptera</taxon>
        <taxon>Endopterygota</taxon>
        <taxon>Hymenoptera</taxon>
        <taxon>Apocrita</taxon>
        <taxon>Ichneumonoidea</taxon>
        <taxon>Braconidae</taxon>
        <taxon>Opiinae</taxon>
        <taxon>Fopius</taxon>
    </lineage>
</organism>
<feature type="region of interest" description="Disordered" evidence="1">
    <location>
        <begin position="1"/>
        <end position="50"/>
    </location>
</feature>
<name>A0A0C9QLL1_9HYME</name>
<protein>
    <submittedName>
        <fullName evidence="2">UppS_1 protein</fullName>
    </submittedName>
</protein>
<evidence type="ECO:0000256" key="1">
    <source>
        <dbReference type="SAM" id="MobiDB-lite"/>
    </source>
</evidence>
<feature type="region of interest" description="Disordered" evidence="1">
    <location>
        <begin position="177"/>
        <end position="202"/>
    </location>
</feature>
<dbReference type="AlphaFoldDB" id="A0A0C9QLL1"/>
<feature type="non-terminal residue" evidence="2">
    <location>
        <position position="1"/>
    </location>
</feature>
<evidence type="ECO:0000313" key="2">
    <source>
        <dbReference type="EMBL" id="JAG71294.1"/>
    </source>
</evidence>
<sequence>DGNDGNDEDDENDGNDGDIEGQVESLEKPWHHRYQTQRKRRRECANKHRRNTLRTQFSHLLKKIKTTSENSVPDSTVTRPEPEILAEVLLMSDLDGADLSSLSPSNIFNKVFADSRHFTSDSANPIHNSSAKETANKTQRTIPLIESNGEENIAGPVDDTLSNEEFDDSTQYINLPPVRNKFEPSGYSTPVDKSPPSGEKKKIPAMGRFQFTKVQINGSTKPVWFPGYIVISSVQPNYLRITANPEAALSEIWRLCRPQNILPSSKLLLT</sequence>
<gene>
    <name evidence="2" type="primary">uppS_1</name>
    <name evidence="2" type="ORF">g.6064</name>
</gene>
<accession>A0A0C9QLL1</accession>
<feature type="compositionally biased region" description="Acidic residues" evidence="1">
    <location>
        <begin position="1"/>
        <end position="21"/>
    </location>
</feature>
<reference evidence="2" key="1">
    <citation type="submission" date="2015-01" db="EMBL/GenBank/DDBJ databases">
        <title>Transcriptome Assembly of Fopius arisanus.</title>
        <authorList>
            <person name="Geib S."/>
        </authorList>
    </citation>
    <scope>NUCLEOTIDE SEQUENCE</scope>
</reference>
<feature type="compositionally biased region" description="Basic residues" evidence="1">
    <location>
        <begin position="30"/>
        <end position="50"/>
    </location>
</feature>